<comment type="cofactor">
    <cofactor evidence="8">
        <name>Mg(2+)</name>
        <dbReference type="ChEBI" id="CHEBI:18420"/>
    </cofactor>
    <text evidence="8">Binds 1 Mg(2+) per subunit.</text>
</comment>
<evidence type="ECO:0000256" key="8">
    <source>
        <dbReference type="PIRSR" id="PIRSR036565-2"/>
    </source>
</evidence>
<dbReference type="InterPro" id="IPR012000">
    <property type="entry name" value="Thiamin_PyroP_enz_cen_dom"/>
</dbReference>
<evidence type="ECO:0000256" key="4">
    <source>
        <dbReference type="ARBA" id="ARBA00022793"/>
    </source>
</evidence>
<evidence type="ECO:0000256" key="3">
    <source>
        <dbReference type="ARBA" id="ARBA00022723"/>
    </source>
</evidence>
<evidence type="ECO:0000256" key="1">
    <source>
        <dbReference type="ARBA" id="ARBA00001964"/>
    </source>
</evidence>
<dbReference type="PANTHER" id="PTHR43452">
    <property type="entry name" value="PYRUVATE DECARBOXYLASE"/>
    <property type="match status" value="1"/>
</dbReference>
<evidence type="ECO:0000259" key="11">
    <source>
        <dbReference type="Pfam" id="PF02775"/>
    </source>
</evidence>
<protein>
    <submittedName>
        <fullName evidence="13">Pyruvate decarboxylase 1</fullName>
    </submittedName>
</protein>
<evidence type="ECO:0000256" key="5">
    <source>
        <dbReference type="ARBA" id="ARBA00022842"/>
    </source>
</evidence>
<comment type="cofactor">
    <cofactor evidence="1">
        <name>thiamine diphosphate</name>
        <dbReference type="ChEBI" id="CHEBI:58937"/>
    </cofactor>
</comment>
<dbReference type="PIRSF" id="PIRSF036565">
    <property type="entry name" value="Pyruvt_ip_decrb"/>
    <property type="match status" value="1"/>
</dbReference>
<organism evidence="13 14">
    <name type="scientific">Apophysomyces ossiformis</name>
    <dbReference type="NCBI Taxonomy" id="679940"/>
    <lineage>
        <taxon>Eukaryota</taxon>
        <taxon>Fungi</taxon>
        <taxon>Fungi incertae sedis</taxon>
        <taxon>Mucoromycota</taxon>
        <taxon>Mucoromycotina</taxon>
        <taxon>Mucoromycetes</taxon>
        <taxon>Mucorales</taxon>
        <taxon>Mucorineae</taxon>
        <taxon>Mucoraceae</taxon>
        <taxon>Apophysomyces</taxon>
    </lineage>
</organism>
<dbReference type="GO" id="GO:0000287">
    <property type="term" value="F:magnesium ion binding"/>
    <property type="evidence" value="ECO:0007669"/>
    <property type="project" value="InterPro"/>
</dbReference>
<evidence type="ECO:0000256" key="9">
    <source>
        <dbReference type="RuleBase" id="RU362132"/>
    </source>
</evidence>
<gene>
    <name evidence="13" type="primary">PDC1</name>
    <name evidence="13" type="ORF">EC973_001366</name>
</gene>
<dbReference type="Pfam" id="PF00205">
    <property type="entry name" value="TPP_enzyme_M"/>
    <property type="match status" value="1"/>
</dbReference>
<dbReference type="InterPro" id="IPR047214">
    <property type="entry name" value="TPP_PDC_IPDC"/>
</dbReference>
<keyword evidence="4" id="KW-0210">Decarboxylase</keyword>
<evidence type="ECO:0000313" key="14">
    <source>
        <dbReference type="Proteomes" id="UP000605846"/>
    </source>
</evidence>
<comment type="caution">
    <text evidence="13">The sequence shown here is derived from an EMBL/GenBank/DDBJ whole genome shotgun (WGS) entry which is preliminary data.</text>
</comment>
<feature type="domain" description="Thiamine pyrophosphate enzyme central" evidence="10">
    <location>
        <begin position="204"/>
        <end position="337"/>
    </location>
</feature>
<keyword evidence="6 9" id="KW-0786">Thiamine pyrophosphate</keyword>
<dbReference type="InterPro" id="IPR029061">
    <property type="entry name" value="THDP-binding"/>
</dbReference>
<dbReference type="Pfam" id="PF02776">
    <property type="entry name" value="TPP_enzyme_N"/>
    <property type="match status" value="1"/>
</dbReference>
<keyword evidence="5 8" id="KW-0460">Magnesium</keyword>
<comment type="similarity">
    <text evidence="2 9">Belongs to the TPP enzyme family.</text>
</comment>
<dbReference type="GO" id="GO:0000949">
    <property type="term" value="P:aromatic amino acid family catabolic process to alcohol via Ehrlich pathway"/>
    <property type="evidence" value="ECO:0007669"/>
    <property type="project" value="TreeGrafter"/>
</dbReference>
<reference evidence="13" key="1">
    <citation type="submission" date="2020-01" db="EMBL/GenBank/DDBJ databases">
        <title>Genome Sequencing of Three Apophysomyces-Like Fungal Strains Confirms a Novel Fungal Genus in the Mucoromycota with divergent Burkholderia-like Endosymbiotic Bacteria.</title>
        <authorList>
            <person name="Stajich J.E."/>
            <person name="Macias A.M."/>
            <person name="Carter-House D."/>
            <person name="Lovett B."/>
            <person name="Kasson L.R."/>
            <person name="Berry K."/>
            <person name="Grigoriev I."/>
            <person name="Chang Y."/>
            <person name="Spatafora J."/>
            <person name="Kasson M.T."/>
        </authorList>
    </citation>
    <scope>NUCLEOTIDE SEQUENCE</scope>
    <source>
        <strain evidence="13">NRRL A-21654</strain>
    </source>
</reference>
<keyword evidence="7" id="KW-0456">Lyase</keyword>
<keyword evidence="13" id="KW-0670">Pyruvate</keyword>
<dbReference type="PANTHER" id="PTHR43452:SF30">
    <property type="entry name" value="PYRUVATE DECARBOXYLASE ISOZYME 1-RELATED"/>
    <property type="match status" value="1"/>
</dbReference>
<dbReference type="GO" id="GO:0004737">
    <property type="term" value="F:pyruvate decarboxylase activity"/>
    <property type="evidence" value="ECO:0007669"/>
    <property type="project" value="TreeGrafter"/>
</dbReference>
<accession>A0A8H7EV61</accession>
<name>A0A8H7EV61_9FUNG</name>
<feature type="domain" description="Thiamine pyrophosphate enzyme TPP-binding" evidence="11">
    <location>
        <begin position="395"/>
        <end position="546"/>
    </location>
</feature>
<evidence type="ECO:0000256" key="7">
    <source>
        <dbReference type="ARBA" id="ARBA00023239"/>
    </source>
</evidence>
<evidence type="ECO:0000313" key="13">
    <source>
        <dbReference type="EMBL" id="KAF7730848.1"/>
    </source>
</evidence>
<dbReference type="AlphaFoldDB" id="A0A8H7EV61"/>
<evidence type="ECO:0000256" key="6">
    <source>
        <dbReference type="ARBA" id="ARBA00023052"/>
    </source>
</evidence>
<dbReference type="InterPro" id="IPR029035">
    <property type="entry name" value="DHS-like_NAD/FAD-binding_dom"/>
</dbReference>
<dbReference type="FunFam" id="3.40.50.970:FF:000024">
    <property type="entry name" value="Pyruvate decarboxylase isozyme"/>
    <property type="match status" value="1"/>
</dbReference>
<proteinExistence type="inferred from homology"/>
<dbReference type="EMBL" id="JABAYA010000013">
    <property type="protein sequence ID" value="KAF7730848.1"/>
    <property type="molecule type" value="Genomic_DNA"/>
</dbReference>
<feature type="binding site" evidence="8">
    <location>
        <position position="466"/>
    </location>
    <ligand>
        <name>Mg(2+)</name>
        <dbReference type="ChEBI" id="CHEBI:18420"/>
    </ligand>
</feature>
<feature type="binding site" evidence="8">
    <location>
        <position position="439"/>
    </location>
    <ligand>
        <name>Mg(2+)</name>
        <dbReference type="ChEBI" id="CHEBI:18420"/>
    </ligand>
</feature>
<feature type="binding site" evidence="8">
    <location>
        <position position="468"/>
    </location>
    <ligand>
        <name>Mg(2+)</name>
        <dbReference type="ChEBI" id="CHEBI:18420"/>
    </ligand>
</feature>
<keyword evidence="14" id="KW-1185">Reference proteome</keyword>
<dbReference type="InterPro" id="IPR011766">
    <property type="entry name" value="TPP_enzyme_TPP-bd"/>
</dbReference>
<dbReference type="GO" id="GO:0005829">
    <property type="term" value="C:cytosol"/>
    <property type="evidence" value="ECO:0007669"/>
    <property type="project" value="TreeGrafter"/>
</dbReference>
<dbReference type="Gene3D" id="3.40.50.970">
    <property type="match status" value="2"/>
</dbReference>
<evidence type="ECO:0000259" key="12">
    <source>
        <dbReference type="Pfam" id="PF02776"/>
    </source>
</evidence>
<evidence type="ECO:0000259" key="10">
    <source>
        <dbReference type="Pfam" id="PF00205"/>
    </source>
</evidence>
<dbReference type="InterPro" id="IPR047213">
    <property type="entry name" value="TPP_PYR_PDC_IPDC-like"/>
</dbReference>
<evidence type="ECO:0000256" key="2">
    <source>
        <dbReference type="ARBA" id="ARBA00007812"/>
    </source>
</evidence>
<feature type="domain" description="Thiamine pyrophosphate enzyme N-terminal TPP-binding" evidence="12">
    <location>
        <begin position="7"/>
        <end position="110"/>
    </location>
</feature>
<dbReference type="SUPFAM" id="SSF52518">
    <property type="entry name" value="Thiamin diphosphate-binding fold (THDP-binding)"/>
    <property type="match status" value="2"/>
</dbReference>
<dbReference type="InterPro" id="IPR012110">
    <property type="entry name" value="PDC/IPDC-like"/>
</dbReference>
<keyword evidence="3 8" id="KW-0479">Metal-binding</keyword>
<dbReference type="CDD" id="cd02005">
    <property type="entry name" value="TPP_PDC_IPDC"/>
    <property type="match status" value="1"/>
</dbReference>
<dbReference type="Pfam" id="PF02775">
    <property type="entry name" value="TPP_enzyme_C"/>
    <property type="match status" value="1"/>
</dbReference>
<dbReference type="InterPro" id="IPR012001">
    <property type="entry name" value="Thiamin_PyroP_enz_TPP-bd_dom"/>
</dbReference>
<dbReference type="SUPFAM" id="SSF52467">
    <property type="entry name" value="DHS-like NAD/FAD-binding domain"/>
    <property type="match status" value="1"/>
</dbReference>
<sequence>MTTATIKIGSHLLNRLKELGIDTVFGCPGDYNMPLLDLIEDDRDLLWGNNANELNASYAADGYARIRGAGAVVTTFGVGELSAANGIAGSFSEMVPVVHIVGTPNTKSQMSGAILHHTLGNGNYRVFQQMFAKITSANTHLERRNALSEIDRVLKEMILSRRPAYIAIPIDLINTEVTVTAESQEALNLKRPKNPIKTQEACLRNVLRAIEDAKHPLILVDACALRNNITHVVRQLAEKTQFPTYVAPMGKGAVDETATYYRGCYCGSVSLQEIAKEVHDADLILEIGAVKSDFNTGGFSYGVDQDKIIAFHSFSTTIFRATYDKVDMIELLPLVIEALPDNLNKQLELGLAASPAPAEPGTEITHSYFWNKVNEYMPPRSIIVAETGTSEFGVFNMKAPKDAFFISQVLWGSIGYSVGAALGAACAARGRRVFLFVGDGSFQMTAQEISVMMHQGLTPVILLLNNDGYLIEKLIHGPDRDYNNYQMWNYHKTLEYMGGNMEINQQRERIPQHSLIGLQAKVTTREEFEVAMEQTVKETNRIHFIEVIMPRFDAPRELVLQVETSENR</sequence>
<dbReference type="GO" id="GO:0030976">
    <property type="term" value="F:thiamine pyrophosphate binding"/>
    <property type="evidence" value="ECO:0007669"/>
    <property type="project" value="InterPro"/>
</dbReference>
<dbReference type="Proteomes" id="UP000605846">
    <property type="component" value="Unassembled WGS sequence"/>
</dbReference>
<dbReference type="Gene3D" id="3.40.50.1220">
    <property type="entry name" value="TPP-binding domain"/>
    <property type="match status" value="1"/>
</dbReference>
<dbReference type="FunFam" id="3.40.50.970:FF:000019">
    <property type="entry name" value="Pyruvate decarboxylase isozyme"/>
    <property type="match status" value="1"/>
</dbReference>
<dbReference type="CDD" id="cd07038">
    <property type="entry name" value="TPP_PYR_PDC_IPDC_like"/>
    <property type="match status" value="1"/>
</dbReference>
<dbReference type="OrthoDB" id="3970464at2759"/>
<dbReference type="GO" id="GO:0005634">
    <property type="term" value="C:nucleus"/>
    <property type="evidence" value="ECO:0007669"/>
    <property type="project" value="TreeGrafter"/>
</dbReference>